<dbReference type="GO" id="GO:0004180">
    <property type="term" value="F:carboxypeptidase activity"/>
    <property type="evidence" value="ECO:0007669"/>
    <property type="project" value="UniProtKB-KW"/>
</dbReference>
<evidence type="ECO:0000259" key="6">
    <source>
        <dbReference type="Pfam" id="PF07687"/>
    </source>
</evidence>
<dbReference type="AlphaFoldDB" id="A0AB37ZDE1"/>
<dbReference type="InterPro" id="IPR002933">
    <property type="entry name" value="Peptidase_M20"/>
</dbReference>
<reference evidence="7 8" key="1">
    <citation type="submission" date="2016-10" db="EMBL/GenBank/DDBJ databases">
        <authorList>
            <person name="Varghese N."/>
            <person name="Submissions S."/>
        </authorList>
    </citation>
    <scope>NUCLEOTIDE SEQUENCE [LARGE SCALE GENOMIC DNA]</scope>
    <source>
        <strain evidence="7 8">DSM 17833</strain>
    </source>
</reference>
<dbReference type="EMBL" id="FMTL01000003">
    <property type="protein sequence ID" value="SCW76683.1"/>
    <property type="molecule type" value="Genomic_DNA"/>
</dbReference>
<keyword evidence="2" id="KW-0645">Protease</keyword>
<dbReference type="SUPFAM" id="SSF55031">
    <property type="entry name" value="Bacterial exopeptidase dimerisation domain"/>
    <property type="match status" value="1"/>
</dbReference>
<feature type="domain" description="Peptidase M20 dimerisation" evidence="6">
    <location>
        <begin position="243"/>
        <end position="391"/>
    </location>
</feature>
<dbReference type="Proteomes" id="UP000242418">
    <property type="component" value="Unassembled WGS sequence"/>
</dbReference>
<dbReference type="Gene3D" id="3.40.630.10">
    <property type="entry name" value="Zn peptidases"/>
    <property type="match status" value="1"/>
</dbReference>
<organism evidence="7 8">
    <name type="scientific">Pseudomonas peli</name>
    <dbReference type="NCBI Taxonomy" id="592361"/>
    <lineage>
        <taxon>Bacteria</taxon>
        <taxon>Pseudomonadati</taxon>
        <taxon>Pseudomonadota</taxon>
        <taxon>Gammaproteobacteria</taxon>
        <taxon>Pseudomonadales</taxon>
        <taxon>Pseudomonadaceae</taxon>
        <taxon>Pseudomonas</taxon>
    </lineage>
</organism>
<dbReference type="Pfam" id="PF01546">
    <property type="entry name" value="Peptidase_M20"/>
    <property type="match status" value="1"/>
</dbReference>
<evidence type="ECO:0000256" key="5">
    <source>
        <dbReference type="ARBA" id="ARBA00022833"/>
    </source>
</evidence>
<dbReference type="SUPFAM" id="SSF53187">
    <property type="entry name" value="Zn-dependent exopeptidases"/>
    <property type="match status" value="1"/>
</dbReference>
<dbReference type="GO" id="GO:0006508">
    <property type="term" value="P:proteolysis"/>
    <property type="evidence" value="ECO:0007669"/>
    <property type="project" value="UniProtKB-KW"/>
</dbReference>
<evidence type="ECO:0000256" key="3">
    <source>
        <dbReference type="ARBA" id="ARBA00022723"/>
    </source>
</evidence>
<dbReference type="PROSITE" id="PS00759">
    <property type="entry name" value="ARGE_DAPE_CPG2_2"/>
    <property type="match status" value="1"/>
</dbReference>
<keyword evidence="5" id="KW-0862">Zinc</keyword>
<evidence type="ECO:0000256" key="1">
    <source>
        <dbReference type="ARBA" id="ARBA00006247"/>
    </source>
</evidence>
<dbReference type="InterPro" id="IPR036264">
    <property type="entry name" value="Bact_exopeptidase_dim_dom"/>
</dbReference>
<dbReference type="Gene3D" id="1.10.150.900">
    <property type="match status" value="1"/>
</dbReference>
<name>A0AB37ZDE1_9PSED</name>
<dbReference type="InterPro" id="IPR011650">
    <property type="entry name" value="Peptidase_M20_dimer"/>
</dbReference>
<dbReference type="PANTHER" id="PTHR45962:SF1">
    <property type="entry name" value="N-FATTY-ACYL-AMINO ACID SYNTHASE_HYDROLASE PM20D1"/>
    <property type="match status" value="1"/>
</dbReference>
<dbReference type="InterPro" id="IPR001261">
    <property type="entry name" value="ArgE/DapE_CS"/>
</dbReference>
<dbReference type="GO" id="GO:0046872">
    <property type="term" value="F:metal ion binding"/>
    <property type="evidence" value="ECO:0007669"/>
    <property type="project" value="UniProtKB-KW"/>
</dbReference>
<dbReference type="Pfam" id="PF07687">
    <property type="entry name" value="M20_dimer"/>
    <property type="match status" value="1"/>
</dbReference>
<evidence type="ECO:0000313" key="7">
    <source>
        <dbReference type="EMBL" id="SCW76683.1"/>
    </source>
</evidence>
<dbReference type="InterPro" id="IPR047177">
    <property type="entry name" value="Pept_M20A"/>
</dbReference>
<comment type="caution">
    <text evidence="7">The sequence shown here is derived from an EMBL/GenBank/DDBJ whole genome shotgun (WGS) entry which is preliminary data.</text>
</comment>
<comment type="similarity">
    <text evidence="1">Belongs to the peptidase M20A family.</text>
</comment>
<evidence type="ECO:0000256" key="4">
    <source>
        <dbReference type="ARBA" id="ARBA00022801"/>
    </source>
</evidence>
<dbReference type="RefSeq" id="WP_090254550.1">
    <property type="nucleotide sequence ID" value="NZ_FMTL01000003.1"/>
</dbReference>
<gene>
    <name evidence="7" type="ORF">SAMN05216370_3340</name>
</gene>
<keyword evidence="7" id="KW-0121">Carboxypeptidase</keyword>
<keyword evidence="3" id="KW-0479">Metal-binding</keyword>
<sequence length="497" mass="53024">MKRLLLLLLLILLGLVAVVVGRTLLLPAAAFNSAPVSLPEGLDGQRAAESLAAAIRLPTLSHQIGAPASKLATSDAAFAELREWLAQRYPQVTANTEPLATGSPSILLRWPGKDAQLPAALLMAHQDVVPVAPGTEALWTHPPFSGAIAEGFVWGRGAIDSKGSMVAILEAVETLIAQGFQPQRDVLLAFGHDEEIGGHQGNRRIAAQLQEQGKRLAWVSDEGGFVVRGQIPGVSQDVAVVGIAEKGYVSLTLQANAQGGHSSQPPAFDETAIGRLSQALQRVGDAPFQRGFDGPTGDLLASFTPAQSFGYRLIFANLWLFGPLVEQQLAASPAGAAQLQTSLSPTLLRAGIKENVLPPSARATLNLRIHPRDSIASVAEHVRSAVADEQIQVKVMPGGREPSAVSDVRGEAYQQFAEVIRQSFGNTLVSPNLTVGGTDSRYYEPLTDNVFRFSPLLMERDDLPRMHGTNERVAIDTLANASGFYYRLLQSLNTSAN</sequence>
<proteinExistence type="inferred from homology"/>
<accession>A0AB37ZDE1</accession>
<evidence type="ECO:0000256" key="2">
    <source>
        <dbReference type="ARBA" id="ARBA00022670"/>
    </source>
</evidence>
<keyword evidence="8" id="KW-1185">Reference proteome</keyword>
<dbReference type="Gene3D" id="3.30.70.360">
    <property type="match status" value="1"/>
</dbReference>
<evidence type="ECO:0000313" key="8">
    <source>
        <dbReference type="Proteomes" id="UP000242418"/>
    </source>
</evidence>
<dbReference type="PANTHER" id="PTHR45962">
    <property type="entry name" value="N-FATTY-ACYL-AMINO ACID SYNTHASE/HYDROLASE PM20D1"/>
    <property type="match status" value="1"/>
</dbReference>
<keyword evidence="4" id="KW-0378">Hydrolase</keyword>
<protein>
    <submittedName>
        <fullName evidence="7">Carboxypeptidase PM20D1</fullName>
    </submittedName>
</protein>